<evidence type="ECO:0000256" key="1">
    <source>
        <dbReference type="ARBA" id="ARBA00022723"/>
    </source>
</evidence>
<dbReference type="Pfam" id="PF00642">
    <property type="entry name" value="zf-CCCH"/>
    <property type="match status" value="1"/>
</dbReference>
<evidence type="ECO:0000256" key="5">
    <source>
        <dbReference type="SAM" id="MobiDB-lite"/>
    </source>
</evidence>
<keyword evidence="7" id="KW-1185">Reference proteome</keyword>
<dbReference type="InterPro" id="IPR036855">
    <property type="entry name" value="Znf_CCCH_sf"/>
</dbReference>
<keyword evidence="3 4" id="KW-0862">Zinc</keyword>
<dbReference type="SMART" id="SM00356">
    <property type="entry name" value="ZnF_C3H1"/>
    <property type="match status" value="1"/>
</dbReference>
<dbReference type="GO" id="GO:0008270">
    <property type="term" value="F:zinc ion binding"/>
    <property type="evidence" value="ECO:0007669"/>
    <property type="project" value="UniProtKB-KW"/>
</dbReference>
<evidence type="ECO:0000313" key="7">
    <source>
        <dbReference type="Proteomes" id="UP000050741"/>
    </source>
</evidence>
<dbReference type="AlphaFoldDB" id="A0A183BK32"/>
<organism evidence="7 8">
    <name type="scientific">Globodera pallida</name>
    <name type="common">Potato cyst nematode worm</name>
    <name type="synonym">Heterodera pallida</name>
    <dbReference type="NCBI Taxonomy" id="36090"/>
    <lineage>
        <taxon>Eukaryota</taxon>
        <taxon>Metazoa</taxon>
        <taxon>Ecdysozoa</taxon>
        <taxon>Nematoda</taxon>
        <taxon>Chromadorea</taxon>
        <taxon>Rhabditida</taxon>
        <taxon>Tylenchina</taxon>
        <taxon>Tylenchomorpha</taxon>
        <taxon>Tylenchoidea</taxon>
        <taxon>Heteroderidae</taxon>
        <taxon>Heteroderinae</taxon>
        <taxon>Globodera</taxon>
    </lineage>
</organism>
<keyword evidence="1 4" id="KW-0479">Metal-binding</keyword>
<evidence type="ECO:0000256" key="2">
    <source>
        <dbReference type="ARBA" id="ARBA00022771"/>
    </source>
</evidence>
<dbReference type="WBParaSite" id="GPLIN_000096200">
    <property type="protein sequence ID" value="GPLIN_000096200"/>
    <property type="gene ID" value="GPLIN_000096200"/>
</dbReference>
<proteinExistence type="predicted"/>
<reference evidence="7" key="2">
    <citation type="submission" date="2014-05" db="EMBL/GenBank/DDBJ databases">
        <title>The genome and life-stage specific transcriptomes of Globodera pallida elucidate key aspects of plant parasitism by a cyst nematode.</title>
        <authorList>
            <person name="Cotton J.A."/>
            <person name="Lilley C.J."/>
            <person name="Jones L.M."/>
            <person name="Kikuchi T."/>
            <person name="Reid A.J."/>
            <person name="Thorpe P."/>
            <person name="Tsai I.J."/>
            <person name="Beasley H."/>
            <person name="Blok V."/>
            <person name="Cock P.J.A."/>
            <person name="Van den Akker S.E."/>
            <person name="Holroyd N."/>
            <person name="Hunt M."/>
            <person name="Mantelin S."/>
            <person name="Naghra H."/>
            <person name="Pain A."/>
            <person name="Palomares-Rius J.E."/>
            <person name="Zarowiecki M."/>
            <person name="Berriman M."/>
            <person name="Jones J.T."/>
            <person name="Urwin P.E."/>
        </authorList>
    </citation>
    <scope>NUCLEOTIDE SEQUENCE [LARGE SCALE GENOMIC DNA]</scope>
    <source>
        <strain evidence="7">Lindley</strain>
    </source>
</reference>
<feature type="zinc finger region" description="C3H1-type" evidence="4">
    <location>
        <begin position="25"/>
        <end position="52"/>
    </location>
</feature>
<keyword evidence="2 4" id="KW-0863">Zinc-finger</keyword>
<evidence type="ECO:0000256" key="3">
    <source>
        <dbReference type="ARBA" id="ARBA00022833"/>
    </source>
</evidence>
<feature type="region of interest" description="Disordered" evidence="5">
    <location>
        <begin position="1"/>
        <end position="26"/>
    </location>
</feature>
<evidence type="ECO:0000256" key="4">
    <source>
        <dbReference type="PROSITE-ProRule" id="PRU00723"/>
    </source>
</evidence>
<evidence type="ECO:0000259" key="6">
    <source>
        <dbReference type="PROSITE" id="PS50103"/>
    </source>
</evidence>
<protein>
    <submittedName>
        <fullName evidence="8">C3H1-type domain-containing protein</fullName>
    </submittedName>
</protein>
<reference evidence="8" key="3">
    <citation type="submission" date="2016-06" db="UniProtKB">
        <authorList>
            <consortium name="WormBaseParasite"/>
        </authorList>
    </citation>
    <scope>IDENTIFICATION</scope>
</reference>
<dbReference type="OrthoDB" id="250836at2759"/>
<dbReference type="InterPro" id="IPR000571">
    <property type="entry name" value="Znf_CCCH"/>
</dbReference>
<feature type="compositionally biased region" description="Basic and acidic residues" evidence="5">
    <location>
        <begin position="1"/>
        <end position="12"/>
    </location>
</feature>
<dbReference type="Proteomes" id="UP000050741">
    <property type="component" value="Unassembled WGS sequence"/>
</dbReference>
<sequence>MPSDRDFSHDDDITNAANGDSKDNTKRKDICRDYLNNICSRGNQCTFFHPEESIEESQNSADEPYQFCIDFQKNNMAERLERFVRELEAEGIANGDEMRAIEPKNNRKVVRPYSKENLSLAQNRIQVVPETPEKIDSLHEMSTIQLKGQCEVVEQTPIGKICGSSKVSKFADLLRREEERIGRTKRALMICKQTERRRGLGEGLRFCKKGGGAPGERKTFRFRGRRCPKVRIRQAQLSPIRIRPMKK</sequence>
<dbReference type="SUPFAM" id="SSF90229">
    <property type="entry name" value="CCCH zinc finger"/>
    <property type="match status" value="1"/>
</dbReference>
<feature type="domain" description="C3H1-type" evidence="6">
    <location>
        <begin position="25"/>
        <end position="52"/>
    </location>
</feature>
<dbReference type="Gene3D" id="3.30.1370.210">
    <property type="match status" value="1"/>
</dbReference>
<accession>A0A183BK32</accession>
<evidence type="ECO:0000313" key="8">
    <source>
        <dbReference type="WBParaSite" id="GPLIN_000096200"/>
    </source>
</evidence>
<dbReference type="PROSITE" id="PS50103">
    <property type="entry name" value="ZF_C3H1"/>
    <property type="match status" value="1"/>
</dbReference>
<reference evidence="7" key="1">
    <citation type="submission" date="2013-12" db="EMBL/GenBank/DDBJ databases">
        <authorList>
            <person name="Aslett M."/>
        </authorList>
    </citation>
    <scope>NUCLEOTIDE SEQUENCE [LARGE SCALE GENOMIC DNA]</scope>
    <source>
        <strain evidence="7">Lindley</strain>
    </source>
</reference>
<name>A0A183BK32_GLOPA</name>